<dbReference type="EMBL" id="ANMO01000124">
    <property type="protein sequence ID" value="EMB16236.1"/>
    <property type="molecule type" value="Genomic_DNA"/>
</dbReference>
<organism evidence="2 3">
    <name type="scientific">Rhodopirellula europaea 6C</name>
    <dbReference type="NCBI Taxonomy" id="1263867"/>
    <lineage>
        <taxon>Bacteria</taxon>
        <taxon>Pseudomonadati</taxon>
        <taxon>Planctomycetota</taxon>
        <taxon>Planctomycetia</taxon>
        <taxon>Pirellulales</taxon>
        <taxon>Pirellulaceae</taxon>
        <taxon>Rhodopirellula</taxon>
    </lineage>
</organism>
<dbReference type="AlphaFoldDB" id="M2A6C6"/>
<evidence type="ECO:0000313" key="2">
    <source>
        <dbReference type="EMBL" id="EMB16236.1"/>
    </source>
</evidence>
<dbReference type="PATRIC" id="fig|1263867.3.peg.3239"/>
<evidence type="ECO:0000256" key="1">
    <source>
        <dbReference type="SAM" id="MobiDB-lite"/>
    </source>
</evidence>
<reference evidence="2" key="1">
    <citation type="submission" date="2012-11" db="EMBL/GenBank/DDBJ databases">
        <title>Permanent draft genomes of Rhodopirellula europaea strain SH398 and 6C.</title>
        <authorList>
            <person name="Richter M."/>
            <person name="Richter-Heitmann T."/>
            <person name="Frank C."/>
            <person name="Harder J."/>
            <person name="Glockner F.O."/>
        </authorList>
    </citation>
    <scope>NUCLEOTIDE SEQUENCE</scope>
    <source>
        <strain evidence="2">6C</strain>
    </source>
</reference>
<accession>M2A6C6</accession>
<dbReference type="Proteomes" id="UP000011529">
    <property type="component" value="Unassembled WGS sequence"/>
</dbReference>
<sequence>MEQSEACRQSRKTKRRLSSHSAKHSLAYIASVMTRRVSKAAAGLATDSDSLTYVGESLSSRIASKTYLARIRIDALDE</sequence>
<name>M2A6C6_9BACT</name>
<evidence type="ECO:0000313" key="3">
    <source>
        <dbReference type="Proteomes" id="UP000011529"/>
    </source>
</evidence>
<comment type="caution">
    <text evidence="2">The sequence shown here is derived from an EMBL/GenBank/DDBJ whole genome shotgun (WGS) entry which is preliminary data.</text>
</comment>
<dbReference type="Pfam" id="PF07628">
    <property type="entry name" value="DUF1589"/>
    <property type="match status" value="1"/>
</dbReference>
<protein>
    <submittedName>
        <fullName evidence="2">Protein containing DUF1589</fullName>
    </submittedName>
</protein>
<feature type="compositionally biased region" description="Basic residues" evidence="1">
    <location>
        <begin position="9"/>
        <end position="21"/>
    </location>
</feature>
<feature type="region of interest" description="Disordered" evidence="1">
    <location>
        <begin position="1"/>
        <end position="21"/>
    </location>
</feature>
<reference evidence="2" key="2">
    <citation type="journal article" date="2013" name="Mar. Genomics">
        <title>Expression of sulfatases in Rhodopirellula baltica and the diversity of sulfatases in the genus Rhodopirellula.</title>
        <authorList>
            <person name="Wegner C.E."/>
            <person name="Richter-Heitmann T."/>
            <person name="Klindworth A."/>
            <person name="Klockow C."/>
            <person name="Richter M."/>
            <person name="Achstetter T."/>
            <person name="Glockner F.O."/>
            <person name="Harder J."/>
        </authorList>
    </citation>
    <scope>NUCLEOTIDE SEQUENCE [LARGE SCALE GENOMIC DNA]</scope>
    <source>
        <strain evidence="2">6C</strain>
    </source>
</reference>
<proteinExistence type="predicted"/>
<dbReference type="InterPro" id="IPR011480">
    <property type="entry name" value="DUF1589"/>
</dbReference>
<keyword evidence="3" id="KW-1185">Reference proteome</keyword>
<gene>
    <name evidence="2" type="ORF">RE6C_03030</name>
</gene>